<dbReference type="AlphaFoldDB" id="A0A972NZ81"/>
<evidence type="ECO:0000313" key="2">
    <source>
        <dbReference type="EMBL" id="NPT62556.1"/>
    </source>
</evidence>
<accession>A0A972NZ81</accession>
<keyword evidence="3" id="KW-1185">Reference proteome</keyword>
<feature type="compositionally biased region" description="Low complexity" evidence="1">
    <location>
        <begin position="153"/>
        <end position="168"/>
    </location>
</feature>
<dbReference type="EMBL" id="WOEZ01000335">
    <property type="protein sequence ID" value="NPT62556.1"/>
    <property type="molecule type" value="Genomic_DNA"/>
</dbReference>
<dbReference type="Proteomes" id="UP000655523">
    <property type="component" value="Unassembled WGS sequence"/>
</dbReference>
<sequence length="174" mass="19088">MNVIVYASDPWAGVLEHLEEATSLNRESSTWAVSRLAQHLYQTTGPDYHWPASGGLSAPLERTDCQTWTGFTVVERCDERDIVISWQDSTRGRLGDQRWRLGTASASGVCAMSGGQIRRGDCVYRPLRRVSKFAIPGDMILATAIDSVYEDTPASPSAPSTHAALHPPGIRTCR</sequence>
<protein>
    <submittedName>
        <fullName evidence="2">DUF3331 domain-containing protein</fullName>
    </submittedName>
</protein>
<dbReference type="RefSeq" id="WP_172179021.1">
    <property type="nucleotide sequence ID" value="NZ_WOEZ01000335.1"/>
</dbReference>
<name>A0A972NZ81_9BURK</name>
<evidence type="ECO:0000256" key="1">
    <source>
        <dbReference type="SAM" id="MobiDB-lite"/>
    </source>
</evidence>
<feature type="region of interest" description="Disordered" evidence="1">
    <location>
        <begin position="153"/>
        <end position="174"/>
    </location>
</feature>
<dbReference type="InterPro" id="IPR021769">
    <property type="entry name" value="DUF3331"/>
</dbReference>
<comment type="caution">
    <text evidence="2">The sequence shown here is derived from an EMBL/GenBank/DDBJ whole genome shotgun (WGS) entry which is preliminary data.</text>
</comment>
<evidence type="ECO:0000313" key="3">
    <source>
        <dbReference type="Proteomes" id="UP000655523"/>
    </source>
</evidence>
<reference evidence="2 3" key="1">
    <citation type="submission" date="2019-11" db="EMBL/GenBank/DDBJ databases">
        <title>Metabolism of dissolved organic matter in forest soils.</title>
        <authorList>
            <person name="Cyle K.T."/>
            <person name="Wilhelm R.C."/>
            <person name="Martinez C.E."/>
        </authorList>
    </citation>
    <scope>NUCLEOTIDE SEQUENCE [LARGE SCALE GENOMIC DNA]</scope>
    <source>
        <strain evidence="2 3">5N</strain>
    </source>
</reference>
<dbReference type="Pfam" id="PF11811">
    <property type="entry name" value="DUF3331"/>
    <property type="match status" value="1"/>
</dbReference>
<gene>
    <name evidence="2" type="ORF">GNZ13_50790</name>
</gene>
<organism evidence="2 3">
    <name type="scientific">Paraburkholderia elongata</name>
    <dbReference type="NCBI Taxonomy" id="2675747"/>
    <lineage>
        <taxon>Bacteria</taxon>
        <taxon>Pseudomonadati</taxon>
        <taxon>Pseudomonadota</taxon>
        <taxon>Betaproteobacteria</taxon>
        <taxon>Burkholderiales</taxon>
        <taxon>Burkholderiaceae</taxon>
        <taxon>Paraburkholderia</taxon>
    </lineage>
</organism>
<proteinExistence type="predicted"/>